<feature type="compositionally biased region" description="Polar residues" evidence="1">
    <location>
        <begin position="595"/>
        <end position="638"/>
    </location>
</feature>
<feature type="compositionally biased region" description="Basic and acidic residues" evidence="1">
    <location>
        <begin position="506"/>
        <end position="517"/>
    </location>
</feature>
<protein>
    <submittedName>
        <fullName evidence="2">Uncharacterized protein</fullName>
    </submittedName>
</protein>
<feature type="compositionally biased region" description="Low complexity" evidence="1">
    <location>
        <begin position="639"/>
        <end position="654"/>
    </location>
</feature>
<feature type="compositionally biased region" description="Basic and acidic residues" evidence="1">
    <location>
        <begin position="685"/>
        <end position="699"/>
    </location>
</feature>
<name>A0A6A5T4E4_9PLEO</name>
<evidence type="ECO:0000313" key="3">
    <source>
        <dbReference type="Proteomes" id="UP000800038"/>
    </source>
</evidence>
<reference evidence="2" key="1">
    <citation type="journal article" date="2020" name="Stud. Mycol.">
        <title>101 Dothideomycetes genomes: a test case for predicting lifestyles and emergence of pathogens.</title>
        <authorList>
            <person name="Haridas S."/>
            <person name="Albert R."/>
            <person name="Binder M."/>
            <person name="Bloem J."/>
            <person name="Labutti K."/>
            <person name="Salamov A."/>
            <person name="Andreopoulos B."/>
            <person name="Baker S."/>
            <person name="Barry K."/>
            <person name="Bills G."/>
            <person name="Bluhm B."/>
            <person name="Cannon C."/>
            <person name="Castanera R."/>
            <person name="Culley D."/>
            <person name="Daum C."/>
            <person name="Ezra D."/>
            <person name="Gonzalez J."/>
            <person name="Henrissat B."/>
            <person name="Kuo A."/>
            <person name="Liang C."/>
            <person name="Lipzen A."/>
            <person name="Lutzoni F."/>
            <person name="Magnuson J."/>
            <person name="Mondo S."/>
            <person name="Nolan M."/>
            <person name="Ohm R."/>
            <person name="Pangilinan J."/>
            <person name="Park H.-J."/>
            <person name="Ramirez L."/>
            <person name="Alfaro M."/>
            <person name="Sun H."/>
            <person name="Tritt A."/>
            <person name="Yoshinaga Y."/>
            <person name="Zwiers L.-H."/>
            <person name="Turgeon B."/>
            <person name="Goodwin S."/>
            <person name="Spatafora J."/>
            <person name="Crous P."/>
            <person name="Grigoriev I."/>
        </authorList>
    </citation>
    <scope>NUCLEOTIDE SEQUENCE</scope>
    <source>
        <strain evidence="2">CBS 161.51</strain>
    </source>
</reference>
<keyword evidence="3" id="KW-1185">Reference proteome</keyword>
<proteinExistence type="predicted"/>
<feature type="compositionally biased region" description="Low complexity" evidence="1">
    <location>
        <begin position="665"/>
        <end position="679"/>
    </location>
</feature>
<feature type="region of interest" description="Disordered" evidence="1">
    <location>
        <begin position="21"/>
        <end position="124"/>
    </location>
</feature>
<evidence type="ECO:0000256" key="1">
    <source>
        <dbReference type="SAM" id="MobiDB-lite"/>
    </source>
</evidence>
<accession>A0A6A5T4E4</accession>
<dbReference type="OrthoDB" id="5430717at2759"/>
<evidence type="ECO:0000313" key="2">
    <source>
        <dbReference type="EMBL" id="KAF1946579.1"/>
    </source>
</evidence>
<feature type="compositionally biased region" description="Basic residues" evidence="1">
    <location>
        <begin position="76"/>
        <end position="85"/>
    </location>
</feature>
<dbReference type="AlphaFoldDB" id="A0A6A5T4E4"/>
<sequence length="699" mass="77309">MEMRVAHLHAFSLAPHLTRTAANDDNAMPDNKSWRRKVVPSKQTKKPARDLTPLTPFTPLKVSGYDVAASEDPSDRRRHHSWRKGSRPETPVSGIPTTPAIEDTEDAQSERSETSAPRRNSKPKLARYTSLFSSFKETSKGPEFAEPWSEDAPPPFMPYVDPLDALQSVRSHMMNISKPIPVAHHNGLFRIFEDYRKTREEKERLEALLQDTLQGWGKAEEQWNESEGRYQAEIRRLDLHIARGTSGMTGLMKARKESVVDRKRRHRKTVSNDGLPPMCDFLSREQLDIEIKLRSQRVLLHRPISPSGNMTALSKQFTGKNVELPVGNPPGESTSTTLSRKVQSELNLASLARMDASHSITSSLASGFSGSTGGDTLPDETTALNSTHVDSALECDALVALRELGALVARRRGLKVDSFLDGLTKLFSNARGAEAPAEDAEDEVTQLFPLNENRSTGVFYTEHPSTPRRALRKFQSQPQLNRIQKHRRQFSFEPGADQLQALEEESRMHEAGIRDSSTDVSSTPPSPRVRPRMLESLSAMSTSSSQTLSADFQKPSKIPSPVQTLARMRRENSASSLQSAFARPTDSRRDSRSSILTAFRQNSTETLPPASQSRSSSNHTLRAVDSSLQSKEQSSGTPLRNHAMALAAARMAANGSQTSLPEGDSSVQSSTRPSTSRSTYPEGLLKLENDGPKEDLSAC</sequence>
<feature type="compositionally biased region" description="Basic residues" evidence="1">
    <location>
        <begin position="34"/>
        <end position="46"/>
    </location>
</feature>
<feature type="region of interest" description="Disordered" evidence="1">
    <location>
        <begin position="506"/>
        <end position="699"/>
    </location>
</feature>
<dbReference type="Proteomes" id="UP000800038">
    <property type="component" value="Unassembled WGS sequence"/>
</dbReference>
<feature type="compositionally biased region" description="Low complexity" evidence="1">
    <location>
        <begin position="536"/>
        <end position="550"/>
    </location>
</feature>
<dbReference type="EMBL" id="ML976002">
    <property type="protein sequence ID" value="KAF1946579.1"/>
    <property type="molecule type" value="Genomic_DNA"/>
</dbReference>
<organism evidence="2 3">
    <name type="scientific">Clathrospora elynae</name>
    <dbReference type="NCBI Taxonomy" id="706981"/>
    <lineage>
        <taxon>Eukaryota</taxon>
        <taxon>Fungi</taxon>
        <taxon>Dikarya</taxon>
        <taxon>Ascomycota</taxon>
        <taxon>Pezizomycotina</taxon>
        <taxon>Dothideomycetes</taxon>
        <taxon>Pleosporomycetidae</taxon>
        <taxon>Pleosporales</taxon>
        <taxon>Diademaceae</taxon>
        <taxon>Clathrospora</taxon>
    </lineage>
</organism>
<gene>
    <name evidence="2" type="ORF">EJ02DRAFT_215017</name>
</gene>